<evidence type="ECO:0000313" key="3">
    <source>
        <dbReference type="Proteomes" id="UP000035762"/>
    </source>
</evidence>
<organism evidence="2 3">
    <name type="scientific">Afipia felis</name>
    <name type="common">Cat scratch disease bacillus</name>
    <dbReference type="NCBI Taxonomy" id="1035"/>
    <lineage>
        <taxon>Bacteria</taxon>
        <taxon>Pseudomonadati</taxon>
        <taxon>Pseudomonadota</taxon>
        <taxon>Alphaproteobacteria</taxon>
        <taxon>Hyphomicrobiales</taxon>
        <taxon>Nitrobacteraceae</taxon>
        <taxon>Afipia</taxon>
    </lineage>
</organism>
<gene>
    <name evidence="2" type="ORF">BN961_02257</name>
</gene>
<sequence>MADWHDLVPSGGGKPDAQFARSLPRMEGGAAASGAVRIDERADLAGDAGLLQRIHDKEALPIAIGIHLPVLDRAATADAEILAEGRDPLGARRDDLDEIAPVRRSAGRGCRIDGFAAERVGDIDVPAAIEGDAVAVLADMIDGEALHLHQPRFAPRKNSRLPSPPSMAEGNTSISVQPCAVAKAAISSQMAR</sequence>
<dbReference type="Proteomes" id="UP000035762">
    <property type="component" value="Unassembled WGS sequence"/>
</dbReference>
<dbReference type="AlphaFoldDB" id="A0A090N7M0"/>
<keyword evidence="3" id="KW-1185">Reference proteome</keyword>
<proteinExistence type="predicted"/>
<name>A0A090N7M0_AFIFE</name>
<accession>A0A090N7M0</accession>
<comment type="caution">
    <text evidence="2">The sequence shown here is derived from an EMBL/GenBank/DDBJ whole genome shotgun (WGS) entry which is preliminary data.</text>
</comment>
<evidence type="ECO:0000313" key="2">
    <source>
        <dbReference type="EMBL" id="CEG08838.1"/>
    </source>
</evidence>
<evidence type="ECO:0000256" key="1">
    <source>
        <dbReference type="SAM" id="MobiDB-lite"/>
    </source>
</evidence>
<protein>
    <submittedName>
        <fullName evidence="2">Uncharacterized protein</fullName>
    </submittedName>
</protein>
<dbReference type="EMBL" id="CCAZ020000001">
    <property type="protein sequence ID" value="CEG08838.1"/>
    <property type="molecule type" value="Genomic_DNA"/>
</dbReference>
<feature type="region of interest" description="Disordered" evidence="1">
    <location>
        <begin position="151"/>
        <end position="173"/>
    </location>
</feature>
<reference evidence="2 3" key="1">
    <citation type="journal article" date="2014" name="Genome Announc.">
        <title>Genome Sequence of Afipia felis Strain 76713, Isolated in Hospital Water Using an Amoeba Co-Culture Procedure.</title>
        <authorList>
            <person name="Benamar S."/>
            <person name="La Scola B."/>
            <person name="Croce O."/>
        </authorList>
    </citation>
    <scope>NUCLEOTIDE SEQUENCE [LARGE SCALE GENOMIC DNA]</scope>
    <source>
        <strain evidence="2 3">76713</strain>
    </source>
</reference>